<evidence type="ECO:0000313" key="8">
    <source>
        <dbReference type="EMBL" id="MEA5446849.1"/>
    </source>
</evidence>
<evidence type="ECO:0000256" key="6">
    <source>
        <dbReference type="ARBA" id="ARBA00049880"/>
    </source>
</evidence>
<dbReference type="Proteomes" id="UP001302316">
    <property type="component" value="Unassembled WGS sequence"/>
</dbReference>
<dbReference type="EMBL" id="JAYGII010000067">
    <property type="protein sequence ID" value="MEA5446849.1"/>
    <property type="molecule type" value="Genomic_DNA"/>
</dbReference>
<gene>
    <name evidence="8" type="ORF">VCB98_13560</name>
</gene>
<protein>
    <submittedName>
        <fullName evidence="8">GNAT family N-acetyltransferase</fullName>
        <ecNumber evidence="8">2.3.1.-</ecNumber>
    </submittedName>
</protein>
<dbReference type="PROSITE" id="PS51186">
    <property type="entry name" value="GNAT"/>
    <property type="match status" value="1"/>
</dbReference>
<accession>A0AAP6MKT6</accession>
<dbReference type="PANTHER" id="PTHR36449">
    <property type="entry name" value="ACETYLTRANSFERASE-RELATED"/>
    <property type="match status" value="1"/>
</dbReference>
<keyword evidence="4 8" id="KW-0808">Transferase</keyword>
<dbReference type="InterPro" id="IPR016181">
    <property type="entry name" value="Acyl_CoA_acyltransferase"/>
</dbReference>
<feature type="domain" description="N-acetyltransferase" evidence="7">
    <location>
        <begin position="81"/>
        <end position="161"/>
    </location>
</feature>
<dbReference type="RefSeq" id="WP_346053430.1">
    <property type="nucleotide sequence ID" value="NZ_JAYGII010000067.1"/>
</dbReference>
<evidence type="ECO:0000256" key="2">
    <source>
        <dbReference type="ARBA" id="ARBA00022491"/>
    </source>
</evidence>
<reference evidence="8 9" key="1">
    <citation type="submission" date="2023-12" db="EMBL/GenBank/DDBJ databases">
        <title>Whole-genome sequencing of halo(alkali)philic microorganisms from hypersaline lakes.</title>
        <authorList>
            <person name="Sorokin D.Y."/>
            <person name="Merkel A.Y."/>
            <person name="Messina E."/>
            <person name="Yakimov M."/>
        </authorList>
    </citation>
    <scope>NUCLEOTIDE SEQUENCE [LARGE SCALE GENOMIC DNA]</scope>
    <source>
        <strain evidence="8 9">AB-CW1</strain>
    </source>
</reference>
<organism evidence="8 9">
    <name type="scientific">Natronospira elongata</name>
    <dbReference type="NCBI Taxonomy" id="3110268"/>
    <lineage>
        <taxon>Bacteria</taxon>
        <taxon>Pseudomonadati</taxon>
        <taxon>Pseudomonadota</taxon>
        <taxon>Gammaproteobacteria</taxon>
        <taxon>Natronospirales</taxon>
        <taxon>Natronospiraceae</taxon>
        <taxon>Natronospira</taxon>
    </lineage>
</organism>
<dbReference type="AlphaFoldDB" id="A0AAP6MKT6"/>
<dbReference type="SUPFAM" id="SSF55729">
    <property type="entry name" value="Acyl-CoA N-acyltransferases (Nat)"/>
    <property type="match status" value="1"/>
</dbReference>
<evidence type="ECO:0000256" key="3">
    <source>
        <dbReference type="ARBA" id="ARBA00022649"/>
    </source>
</evidence>
<dbReference type="EC" id="2.3.1.-" evidence="8"/>
<dbReference type="CDD" id="cd04301">
    <property type="entry name" value="NAT_SF"/>
    <property type="match status" value="1"/>
</dbReference>
<evidence type="ECO:0000256" key="4">
    <source>
        <dbReference type="ARBA" id="ARBA00022679"/>
    </source>
</evidence>
<keyword evidence="9" id="KW-1185">Reference proteome</keyword>
<proteinExistence type="inferred from homology"/>
<dbReference type="Pfam" id="PF13508">
    <property type="entry name" value="Acetyltransf_7"/>
    <property type="match status" value="1"/>
</dbReference>
<comment type="similarity">
    <text evidence="1">Belongs to the acetyltransferase family. GNAT subfamily.</text>
</comment>
<evidence type="ECO:0000259" key="7">
    <source>
        <dbReference type="PROSITE" id="PS51186"/>
    </source>
</evidence>
<keyword evidence="2" id="KW-0678">Repressor</keyword>
<keyword evidence="3" id="KW-1277">Toxin-antitoxin system</keyword>
<dbReference type="Gene3D" id="3.40.630.30">
    <property type="match status" value="1"/>
</dbReference>
<keyword evidence="5 8" id="KW-0012">Acyltransferase</keyword>
<sequence length="161" mass="18266">MLEEVPLSRDHARRKFDCGSRELNHFIRRFACPNQELGVSRTYVLVDSDEPRRIRGYYTVSTGQLEASQLTPEHQARLPRYPVPVIRMGRLAVDSAFQRHGYGKYLIGSAVTRAREVRKAVGVVAIVVDAKDDAAAAFYQKYGFTRCDDNPLTLYLMLGND</sequence>
<dbReference type="PANTHER" id="PTHR36449:SF1">
    <property type="entry name" value="ACETYLTRANSFERASE"/>
    <property type="match status" value="1"/>
</dbReference>
<evidence type="ECO:0000256" key="1">
    <source>
        <dbReference type="ARBA" id="ARBA00009342"/>
    </source>
</evidence>
<evidence type="ECO:0000313" key="9">
    <source>
        <dbReference type="Proteomes" id="UP001302316"/>
    </source>
</evidence>
<comment type="catalytic activity">
    <reaction evidence="6">
        <text>glycyl-tRNA(Gly) + acetyl-CoA = N-acetylglycyl-tRNA(Gly) + CoA + H(+)</text>
        <dbReference type="Rhea" id="RHEA:81867"/>
        <dbReference type="Rhea" id="RHEA-COMP:9683"/>
        <dbReference type="Rhea" id="RHEA-COMP:19766"/>
        <dbReference type="ChEBI" id="CHEBI:15378"/>
        <dbReference type="ChEBI" id="CHEBI:57287"/>
        <dbReference type="ChEBI" id="CHEBI:57288"/>
        <dbReference type="ChEBI" id="CHEBI:78522"/>
        <dbReference type="ChEBI" id="CHEBI:232036"/>
    </reaction>
</comment>
<evidence type="ECO:0000256" key="5">
    <source>
        <dbReference type="ARBA" id="ARBA00023315"/>
    </source>
</evidence>
<name>A0AAP6MKT6_9GAMM</name>
<dbReference type="GO" id="GO:0016747">
    <property type="term" value="F:acyltransferase activity, transferring groups other than amino-acyl groups"/>
    <property type="evidence" value="ECO:0007669"/>
    <property type="project" value="InterPro"/>
</dbReference>
<comment type="caution">
    <text evidence="8">The sequence shown here is derived from an EMBL/GenBank/DDBJ whole genome shotgun (WGS) entry which is preliminary data.</text>
</comment>
<dbReference type="InterPro" id="IPR000182">
    <property type="entry name" value="GNAT_dom"/>
</dbReference>